<dbReference type="SUPFAM" id="SSF46785">
    <property type="entry name" value="Winged helix' DNA-binding domain"/>
    <property type="match status" value="1"/>
</dbReference>
<proteinExistence type="predicted"/>
<dbReference type="GO" id="GO:0003677">
    <property type="term" value="F:DNA binding"/>
    <property type="evidence" value="ECO:0007669"/>
    <property type="project" value="UniProtKB-KW"/>
</dbReference>
<reference evidence="5 6" key="1">
    <citation type="submission" date="2013-02" db="EMBL/GenBank/DDBJ databases">
        <title>Draft Genome Sequence of Streptomyces aurantiacus, Which Produces Setomimycin.</title>
        <authorList>
            <person name="Gruening B.A."/>
            <person name="Praeg A."/>
            <person name="Erxleben A."/>
            <person name="Guenther S."/>
            <person name="Mueller M."/>
        </authorList>
    </citation>
    <scope>NUCLEOTIDE SEQUENCE [LARGE SCALE GENOMIC DNA]</scope>
    <source>
        <strain evidence="5 6">JA 4570</strain>
    </source>
</reference>
<dbReference type="InterPro" id="IPR014710">
    <property type="entry name" value="RmlC-like_jellyroll"/>
</dbReference>
<evidence type="ECO:0000256" key="3">
    <source>
        <dbReference type="ARBA" id="ARBA00023163"/>
    </source>
</evidence>
<dbReference type="SUPFAM" id="SSF51206">
    <property type="entry name" value="cAMP-binding domain-like"/>
    <property type="match status" value="1"/>
</dbReference>
<dbReference type="Pfam" id="PF13545">
    <property type="entry name" value="HTH_Crp_2"/>
    <property type="match status" value="1"/>
</dbReference>
<evidence type="ECO:0000313" key="5">
    <source>
        <dbReference type="EMBL" id="EPH39541.1"/>
    </source>
</evidence>
<keyword evidence="2" id="KW-0238">DNA-binding</keyword>
<accession>S3Z746</accession>
<dbReference type="PRINTS" id="PR00034">
    <property type="entry name" value="HTHCRP"/>
</dbReference>
<dbReference type="Proteomes" id="UP000014629">
    <property type="component" value="Unassembled WGS sequence"/>
</dbReference>
<dbReference type="InterPro" id="IPR036390">
    <property type="entry name" value="WH_DNA-bd_sf"/>
</dbReference>
<dbReference type="PATRIC" id="fig|1286094.4.peg.7271"/>
<gene>
    <name evidence="5" type="ORF">STRAU_7345</name>
</gene>
<dbReference type="InterPro" id="IPR012318">
    <property type="entry name" value="HTH_CRP"/>
</dbReference>
<evidence type="ECO:0000256" key="2">
    <source>
        <dbReference type="ARBA" id="ARBA00023125"/>
    </source>
</evidence>
<evidence type="ECO:0000313" key="6">
    <source>
        <dbReference type="Proteomes" id="UP000014629"/>
    </source>
</evidence>
<name>S3Z746_9ACTN</name>
<keyword evidence="3" id="KW-0804">Transcription</keyword>
<keyword evidence="1" id="KW-0805">Transcription regulation</keyword>
<dbReference type="Gene3D" id="1.10.10.10">
    <property type="entry name" value="Winged helix-like DNA-binding domain superfamily/Winged helix DNA-binding domain"/>
    <property type="match status" value="1"/>
</dbReference>
<dbReference type="SMART" id="SM00419">
    <property type="entry name" value="HTH_CRP"/>
    <property type="match status" value="1"/>
</dbReference>
<dbReference type="AlphaFoldDB" id="S3Z746"/>
<dbReference type="Gene3D" id="2.60.120.10">
    <property type="entry name" value="Jelly Rolls"/>
    <property type="match status" value="1"/>
</dbReference>
<dbReference type="InterPro" id="IPR018490">
    <property type="entry name" value="cNMP-bd_dom_sf"/>
</dbReference>
<dbReference type="PROSITE" id="PS51063">
    <property type="entry name" value="HTH_CRP_2"/>
    <property type="match status" value="1"/>
</dbReference>
<organism evidence="5 6">
    <name type="scientific">Streptomyces aurantiacus JA 4570</name>
    <dbReference type="NCBI Taxonomy" id="1286094"/>
    <lineage>
        <taxon>Bacteria</taxon>
        <taxon>Bacillati</taxon>
        <taxon>Actinomycetota</taxon>
        <taxon>Actinomycetes</taxon>
        <taxon>Kitasatosporales</taxon>
        <taxon>Streptomycetaceae</taxon>
        <taxon>Streptomyces</taxon>
        <taxon>Streptomyces aurantiacus group</taxon>
    </lineage>
</organism>
<comment type="caution">
    <text evidence="5">The sequence shown here is derived from an EMBL/GenBank/DDBJ whole genome shotgun (WGS) entry which is preliminary data.</text>
</comment>
<dbReference type="CDD" id="cd00092">
    <property type="entry name" value="HTH_CRP"/>
    <property type="match status" value="1"/>
</dbReference>
<dbReference type="InterPro" id="IPR036388">
    <property type="entry name" value="WH-like_DNA-bd_sf"/>
</dbReference>
<dbReference type="GO" id="GO:0006355">
    <property type="term" value="P:regulation of DNA-templated transcription"/>
    <property type="evidence" value="ECO:0007669"/>
    <property type="project" value="InterPro"/>
</dbReference>
<protein>
    <recommendedName>
        <fullName evidence="4">HTH crp-type domain-containing protein</fullName>
    </recommendedName>
</protein>
<evidence type="ECO:0000259" key="4">
    <source>
        <dbReference type="PROSITE" id="PS51063"/>
    </source>
</evidence>
<keyword evidence="6" id="KW-1185">Reference proteome</keyword>
<evidence type="ECO:0000256" key="1">
    <source>
        <dbReference type="ARBA" id="ARBA00023015"/>
    </source>
</evidence>
<dbReference type="EMBL" id="AOPZ01000519">
    <property type="protein sequence ID" value="EPH39541.1"/>
    <property type="molecule type" value="Genomic_DNA"/>
</dbReference>
<feature type="domain" description="HTH crp-type" evidence="4">
    <location>
        <begin position="96"/>
        <end position="164"/>
    </location>
</feature>
<sequence length="171" mass="18261">MLLLRGQVAATSVTAGGSVVRHGIWTCPAALDKTAVIDGRGHTATFTAETEACVRTLPRPAFLALIDDVAAVRGHVLRTLAAETRRQQARVVDTLLPAQARLAAWMLKAADTEGVVRLPASQQQLAELLGLTRVTVNRALGAFRRDGLIEYDHGAARATLLAPELLQLRGL</sequence>